<dbReference type="PANTHER" id="PTHR10720">
    <property type="entry name" value="HEME OXYGENASE"/>
    <property type="match status" value="1"/>
</dbReference>
<dbReference type="InterPro" id="IPR002051">
    <property type="entry name" value="Haem_Oase"/>
</dbReference>
<dbReference type="EMBL" id="HE978315">
    <property type="protein sequence ID" value="CCK68707.1"/>
    <property type="molecule type" value="Genomic_DNA"/>
</dbReference>
<dbReference type="GO" id="GO:0004392">
    <property type="term" value="F:heme oxygenase (decyclizing) activity"/>
    <property type="evidence" value="ECO:0007669"/>
    <property type="project" value="InterPro"/>
</dbReference>
<dbReference type="KEGG" id="kng:KNAG_0B02640"/>
<keyword evidence="3 4" id="KW-0408">Iron</keyword>
<keyword evidence="7" id="KW-1185">Reference proteome</keyword>
<dbReference type="STRING" id="1071383.J7RUZ7"/>
<dbReference type="CDD" id="cd19165">
    <property type="entry name" value="HemeO"/>
    <property type="match status" value="1"/>
</dbReference>
<dbReference type="OMA" id="YYVFDAI"/>
<dbReference type="SUPFAM" id="SSF48613">
    <property type="entry name" value="Heme oxygenase-like"/>
    <property type="match status" value="1"/>
</dbReference>
<dbReference type="GO" id="GO:0006788">
    <property type="term" value="P:heme oxidation"/>
    <property type="evidence" value="ECO:0007669"/>
    <property type="project" value="InterPro"/>
</dbReference>
<evidence type="ECO:0000313" key="6">
    <source>
        <dbReference type="EMBL" id="CCK68707.1"/>
    </source>
</evidence>
<evidence type="ECO:0000256" key="4">
    <source>
        <dbReference type="PIRSR" id="PIRSR000343-2"/>
    </source>
</evidence>
<dbReference type="PANTHER" id="PTHR10720:SF0">
    <property type="entry name" value="HEME OXYGENASE"/>
    <property type="match status" value="1"/>
</dbReference>
<evidence type="ECO:0000256" key="2">
    <source>
        <dbReference type="ARBA" id="ARBA00022723"/>
    </source>
</evidence>
<keyword evidence="5" id="KW-1133">Transmembrane helix</keyword>
<dbReference type="Pfam" id="PF01126">
    <property type="entry name" value="Heme_oxygenase"/>
    <property type="match status" value="1"/>
</dbReference>
<evidence type="ECO:0000256" key="1">
    <source>
        <dbReference type="ARBA" id="ARBA00022617"/>
    </source>
</evidence>
<dbReference type="HOGENOM" id="CLU_049906_0_0_1"/>
<dbReference type="Gene3D" id="1.20.910.10">
    <property type="entry name" value="Heme oxygenase-like"/>
    <property type="match status" value="1"/>
</dbReference>
<dbReference type="InterPro" id="IPR016084">
    <property type="entry name" value="Haem_Oase-like_multi-hlx"/>
</dbReference>
<gene>
    <name evidence="6" type="primary">KNAG0B02640</name>
    <name evidence="6" type="ordered locus">KNAG_0B02640</name>
</gene>
<protein>
    <recommendedName>
        <fullName evidence="8">Heme oxygenase</fullName>
    </recommendedName>
</protein>
<reference evidence="6 7" key="1">
    <citation type="journal article" date="2011" name="Proc. Natl. Acad. Sci. U.S.A.">
        <title>Evolutionary erosion of yeast sex chromosomes by mating-type switching accidents.</title>
        <authorList>
            <person name="Gordon J.L."/>
            <person name="Armisen D."/>
            <person name="Proux-Wera E."/>
            <person name="Oheigeartaigh S.S."/>
            <person name="Byrne K.P."/>
            <person name="Wolfe K.H."/>
        </authorList>
    </citation>
    <scope>NUCLEOTIDE SEQUENCE [LARGE SCALE GENOMIC DNA]</scope>
    <source>
        <strain evidence="7">ATCC MYA-139 / BCRC 22969 / CBS 8797 / CCRC 22969 / KCTC 17520 / NBRC 10181 / NCYC 3082</strain>
    </source>
</reference>
<evidence type="ECO:0008006" key="8">
    <source>
        <dbReference type="Google" id="ProtNLM"/>
    </source>
</evidence>
<evidence type="ECO:0000313" key="7">
    <source>
        <dbReference type="Proteomes" id="UP000006310"/>
    </source>
</evidence>
<dbReference type="Proteomes" id="UP000006310">
    <property type="component" value="Chromosome 2"/>
</dbReference>
<dbReference type="GO" id="GO:0046872">
    <property type="term" value="F:metal ion binding"/>
    <property type="evidence" value="ECO:0007669"/>
    <property type="project" value="UniProtKB-KW"/>
</dbReference>
<dbReference type="eggNOG" id="KOG4480">
    <property type="taxonomic scope" value="Eukaryota"/>
</dbReference>
<reference evidence="7" key="2">
    <citation type="submission" date="2012-08" db="EMBL/GenBank/DDBJ databases">
        <title>Genome sequence of Kazachstania naganishii.</title>
        <authorList>
            <person name="Gordon J.L."/>
            <person name="Armisen D."/>
            <person name="Proux-Wera E."/>
            <person name="OhEigeartaigh S.S."/>
            <person name="Byrne K.P."/>
            <person name="Wolfe K.H."/>
        </authorList>
    </citation>
    <scope>NUCLEOTIDE SEQUENCE [LARGE SCALE GENOMIC DNA]</scope>
    <source>
        <strain evidence="7">ATCC MYA-139 / BCRC 22969 / CBS 8797 / CCRC 22969 / KCTC 17520 / NBRC 10181 / NCYC 3082</strain>
    </source>
</reference>
<dbReference type="OrthoDB" id="652091at2759"/>
<feature type="transmembrane region" description="Helical" evidence="5">
    <location>
        <begin position="280"/>
        <end position="300"/>
    </location>
</feature>
<proteinExistence type="predicted"/>
<sequence>MMSTIPSPTDTDALANRINFHTRDLHNEVDKAFSVKFMMALRHSFIYTDILKTFYTVFGTVEQRIDELIASEGGDGVGAILGEFYVPEFRRADKIKRDLVFLGEWDTVESGQWTPPPQLAGFLQYLRSEMDRDPITVLAPCHVLYLALFAGGRVFKSSLFKNLGFLPNFRDKNGPGEEMSDHTLVSNATNFFQFAETIEDENKLRWTYKRNYELATRDTLTEDQKLAVIAASRDVFRHTFAVIEEICQQNHDELMSFRSFKIVTYFLEEWKFNKNFKRGVLWGVAFLAQFLFVVLYCCFLRR</sequence>
<dbReference type="InterPro" id="IPR016053">
    <property type="entry name" value="Haem_Oase-like"/>
</dbReference>
<evidence type="ECO:0000256" key="3">
    <source>
        <dbReference type="ARBA" id="ARBA00023004"/>
    </source>
</evidence>
<accession>J7RUZ7</accession>
<dbReference type="RefSeq" id="XP_022462953.1">
    <property type="nucleotide sequence ID" value="XM_022611556.1"/>
</dbReference>
<keyword evidence="1" id="KW-0349">Heme</keyword>
<name>J7RUZ7_HUIN7</name>
<keyword evidence="5" id="KW-0812">Transmembrane</keyword>
<dbReference type="PIRSF" id="PIRSF000343">
    <property type="entry name" value="Haem_Oase"/>
    <property type="match status" value="1"/>
</dbReference>
<keyword evidence="5" id="KW-0472">Membrane</keyword>
<organism evidence="6 7">
    <name type="scientific">Huiozyma naganishii (strain ATCC MYA-139 / BCRC 22969 / CBS 8797 / KCTC 17520 / NBRC 10181 / NCYC 3082 / Yp74L-3)</name>
    <name type="common">Yeast</name>
    <name type="synonym">Kazachstania naganishii</name>
    <dbReference type="NCBI Taxonomy" id="1071383"/>
    <lineage>
        <taxon>Eukaryota</taxon>
        <taxon>Fungi</taxon>
        <taxon>Dikarya</taxon>
        <taxon>Ascomycota</taxon>
        <taxon>Saccharomycotina</taxon>
        <taxon>Saccharomycetes</taxon>
        <taxon>Saccharomycetales</taxon>
        <taxon>Saccharomycetaceae</taxon>
        <taxon>Huiozyma</taxon>
    </lineage>
</organism>
<dbReference type="GeneID" id="34524357"/>
<evidence type="ECO:0000256" key="5">
    <source>
        <dbReference type="SAM" id="Phobius"/>
    </source>
</evidence>
<keyword evidence="2 4" id="KW-0479">Metal-binding</keyword>
<feature type="binding site" description="axial binding residue" evidence="4">
    <location>
        <position position="26"/>
    </location>
    <ligand>
        <name>heme b</name>
        <dbReference type="ChEBI" id="CHEBI:60344"/>
    </ligand>
    <ligandPart>
        <name>Fe</name>
        <dbReference type="ChEBI" id="CHEBI:18248"/>
    </ligandPart>
</feature>
<dbReference type="AlphaFoldDB" id="J7RUZ7"/>